<keyword evidence="6 8" id="KW-1133">Transmembrane helix</keyword>
<dbReference type="Pfam" id="PF03547">
    <property type="entry name" value="Mem_trans"/>
    <property type="match status" value="1"/>
</dbReference>
<accession>A0A3N0HY73</accession>
<evidence type="ECO:0000256" key="6">
    <source>
        <dbReference type="ARBA" id="ARBA00022989"/>
    </source>
</evidence>
<dbReference type="Proteomes" id="UP000276568">
    <property type="component" value="Unassembled WGS sequence"/>
</dbReference>
<evidence type="ECO:0000313" key="9">
    <source>
        <dbReference type="EMBL" id="RNM29701.1"/>
    </source>
</evidence>
<dbReference type="GO" id="GO:0055085">
    <property type="term" value="P:transmembrane transport"/>
    <property type="evidence" value="ECO:0007669"/>
    <property type="project" value="InterPro"/>
</dbReference>
<evidence type="ECO:0000256" key="2">
    <source>
        <dbReference type="ARBA" id="ARBA00010145"/>
    </source>
</evidence>
<feature type="transmembrane region" description="Helical" evidence="8">
    <location>
        <begin position="6"/>
        <end position="25"/>
    </location>
</feature>
<dbReference type="EMBL" id="RJQC01000003">
    <property type="protein sequence ID" value="RNM29701.1"/>
    <property type="molecule type" value="Genomic_DNA"/>
</dbReference>
<evidence type="ECO:0000256" key="4">
    <source>
        <dbReference type="ARBA" id="ARBA00022475"/>
    </source>
</evidence>
<feature type="transmembrane region" description="Helical" evidence="8">
    <location>
        <begin position="102"/>
        <end position="120"/>
    </location>
</feature>
<gene>
    <name evidence="9" type="ORF">EDX97_08680</name>
</gene>
<dbReference type="Gene3D" id="1.20.1530.20">
    <property type="match status" value="1"/>
</dbReference>
<evidence type="ECO:0000256" key="3">
    <source>
        <dbReference type="ARBA" id="ARBA00022448"/>
    </source>
</evidence>
<feature type="transmembrane region" description="Helical" evidence="8">
    <location>
        <begin position="126"/>
        <end position="148"/>
    </location>
</feature>
<evidence type="ECO:0000256" key="7">
    <source>
        <dbReference type="ARBA" id="ARBA00023136"/>
    </source>
</evidence>
<evidence type="ECO:0000256" key="8">
    <source>
        <dbReference type="SAM" id="Phobius"/>
    </source>
</evidence>
<feature type="transmembrane region" description="Helical" evidence="8">
    <location>
        <begin position="160"/>
        <end position="181"/>
    </location>
</feature>
<feature type="transmembrane region" description="Helical" evidence="8">
    <location>
        <begin position="251"/>
        <end position="272"/>
    </location>
</feature>
<proteinExistence type="inferred from homology"/>
<keyword evidence="7 8" id="KW-0472">Membrane</keyword>
<sequence length="311" mass="34171">MDNLIFSLEATIPVFLLIVLGYFFEKVHILDKDLANKMNRFAFQIALPVLVFQDLAQQDFSKAWNGKYVLFCFVVTLTSIGIAFILSLPIHDKAERGEFIQATYRSSAAILGLAFILNIYGTSGMAPLMIIGTVPLYNVAAVVILTLTSSEKKEGAIKQSLIGILTNPILIGIVVGLFWSVCHLPYPIIFGKVVQSVANLATPLSLIAMGAAFEFHSMGRVWKQTIVATFMKLVGFVALFMPLAIRMGFRNSYLVALLVMMGSATTVSSYVMAINMHHKGELSAAVVSLTTLVSAFTLTMWLFIMKSHGWI</sequence>
<feature type="transmembrane region" description="Helical" evidence="8">
    <location>
        <begin position="68"/>
        <end position="90"/>
    </location>
</feature>
<keyword evidence="4" id="KW-1003">Cell membrane</keyword>
<comment type="similarity">
    <text evidence="2">Belongs to the auxin efflux carrier (TC 2.A.69) family.</text>
</comment>
<evidence type="ECO:0000256" key="1">
    <source>
        <dbReference type="ARBA" id="ARBA00004651"/>
    </source>
</evidence>
<feature type="transmembrane region" description="Helical" evidence="8">
    <location>
        <begin position="284"/>
        <end position="304"/>
    </location>
</feature>
<feature type="transmembrane region" description="Helical" evidence="8">
    <location>
        <begin position="193"/>
        <end position="213"/>
    </location>
</feature>
<evidence type="ECO:0000256" key="5">
    <source>
        <dbReference type="ARBA" id="ARBA00022692"/>
    </source>
</evidence>
<dbReference type="OrthoDB" id="9794315at2"/>
<name>A0A3N0HY73_9FIRM</name>
<reference evidence="9 10" key="1">
    <citation type="submission" date="2018-11" db="EMBL/GenBank/DDBJ databases">
        <title>Clostridium sp. nov., a member of the family Erysipelotrichaceae isolated from pig faeces.</title>
        <authorList>
            <person name="Chang Y.-H."/>
        </authorList>
    </citation>
    <scope>NUCLEOTIDE SEQUENCE [LARGE SCALE GENOMIC DNA]</scope>
    <source>
        <strain evidence="9 10">YH-panp20</strain>
    </source>
</reference>
<dbReference type="InterPro" id="IPR038770">
    <property type="entry name" value="Na+/solute_symporter_sf"/>
</dbReference>
<feature type="transmembrane region" description="Helical" evidence="8">
    <location>
        <begin position="225"/>
        <end position="245"/>
    </location>
</feature>
<dbReference type="AlphaFoldDB" id="A0A3N0HY73"/>
<organism evidence="9 10">
    <name type="scientific">Absicoccus porci</name>
    <dbReference type="NCBI Taxonomy" id="2486576"/>
    <lineage>
        <taxon>Bacteria</taxon>
        <taxon>Bacillati</taxon>
        <taxon>Bacillota</taxon>
        <taxon>Erysipelotrichia</taxon>
        <taxon>Erysipelotrichales</taxon>
        <taxon>Erysipelotrichaceae</taxon>
        <taxon>Absicoccus</taxon>
    </lineage>
</organism>
<evidence type="ECO:0000313" key="10">
    <source>
        <dbReference type="Proteomes" id="UP000276568"/>
    </source>
</evidence>
<comment type="subcellular location">
    <subcellularLocation>
        <location evidence="1">Cell membrane</location>
        <topology evidence="1">Multi-pass membrane protein</topology>
    </subcellularLocation>
</comment>
<dbReference type="RefSeq" id="WP_128520764.1">
    <property type="nucleotide sequence ID" value="NZ_CAUWBR010000015.1"/>
</dbReference>
<dbReference type="PANTHER" id="PTHR36838">
    <property type="entry name" value="AUXIN EFFLUX CARRIER FAMILY PROTEIN"/>
    <property type="match status" value="1"/>
</dbReference>
<keyword evidence="3" id="KW-0813">Transport</keyword>
<dbReference type="GO" id="GO:0005886">
    <property type="term" value="C:plasma membrane"/>
    <property type="evidence" value="ECO:0007669"/>
    <property type="project" value="UniProtKB-SubCell"/>
</dbReference>
<dbReference type="InterPro" id="IPR004776">
    <property type="entry name" value="Mem_transp_PIN-like"/>
</dbReference>
<keyword evidence="10" id="KW-1185">Reference proteome</keyword>
<keyword evidence="5 8" id="KW-0812">Transmembrane</keyword>
<protein>
    <submittedName>
        <fullName evidence="9">AEC family transporter</fullName>
    </submittedName>
</protein>
<comment type="caution">
    <text evidence="9">The sequence shown here is derived from an EMBL/GenBank/DDBJ whole genome shotgun (WGS) entry which is preliminary data.</text>
</comment>
<dbReference type="PANTHER" id="PTHR36838:SF4">
    <property type="entry name" value="AUXIN EFFLUX CARRIER FAMILY PROTEIN"/>
    <property type="match status" value="1"/>
</dbReference>